<dbReference type="Proteomes" id="UP000015106">
    <property type="component" value="Unassembled WGS sequence"/>
</dbReference>
<name>A0A8R7VC07_TRIUA</name>
<reference evidence="2" key="1">
    <citation type="journal article" date="2013" name="Nature">
        <title>Draft genome of the wheat A-genome progenitor Triticum urartu.</title>
        <authorList>
            <person name="Ling H.Q."/>
            <person name="Zhao S."/>
            <person name="Liu D."/>
            <person name="Wang J."/>
            <person name="Sun H."/>
            <person name="Zhang C."/>
            <person name="Fan H."/>
            <person name="Li D."/>
            <person name="Dong L."/>
            <person name="Tao Y."/>
            <person name="Gao C."/>
            <person name="Wu H."/>
            <person name="Li Y."/>
            <person name="Cui Y."/>
            <person name="Guo X."/>
            <person name="Zheng S."/>
            <person name="Wang B."/>
            <person name="Yu K."/>
            <person name="Liang Q."/>
            <person name="Yang W."/>
            <person name="Lou X."/>
            <person name="Chen J."/>
            <person name="Feng M."/>
            <person name="Jian J."/>
            <person name="Zhang X."/>
            <person name="Luo G."/>
            <person name="Jiang Y."/>
            <person name="Liu J."/>
            <person name="Wang Z."/>
            <person name="Sha Y."/>
            <person name="Zhang B."/>
            <person name="Wu H."/>
            <person name="Tang D."/>
            <person name="Shen Q."/>
            <person name="Xue P."/>
            <person name="Zou S."/>
            <person name="Wang X."/>
            <person name="Liu X."/>
            <person name="Wang F."/>
            <person name="Yang Y."/>
            <person name="An X."/>
            <person name="Dong Z."/>
            <person name="Zhang K."/>
            <person name="Zhang X."/>
            <person name="Luo M.C."/>
            <person name="Dvorak J."/>
            <person name="Tong Y."/>
            <person name="Wang J."/>
            <person name="Yang H."/>
            <person name="Li Z."/>
            <person name="Wang D."/>
            <person name="Zhang A."/>
            <person name="Wang J."/>
        </authorList>
    </citation>
    <scope>NUCLEOTIDE SEQUENCE</scope>
    <source>
        <strain evidence="2">cv. G1812</strain>
    </source>
</reference>
<proteinExistence type="predicted"/>
<keyword evidence="2" id="KW-1185">Reference proteome</keyword>
<evidence type="ECO:0000313" key="2">
    <source>
        <dbReference type="Proteomes" id="UP000015106"/>
    </source>
</evidence>
<dbReference type="EnsemblPlants" id="TuG1812S0000988500.01.T01">
    <property type="protein sequence ID" value="TuG1812S0000988500.01.T01.s_cds27158"/>
    <property type="gene ID" value="TuG1812S0000988500.01"/>
</dbReference>
<protein>
    <submittedName>
        <fullName evidence="1">Uncharacterized protein</fullName>
    </submittedName>
</protein>
<dbReference type="Gramene" id="TuG1812S0000988500.01.T01">
    <property type="protein sequence ID" value="TuG1812S0000988500.01.T01.s_cds27158"/>
    <property type="gene ID" value="TuG1812S0000988500.01"/>
</dbReference>
<dbReference type="AlphaFoldDB" id="A0A8R7VC07"/>
<reference evidence="1" key="2">
    <citation type="submission" date="2022-06" db="UniProtKB">
        <authorList>
            <consortium name="EnsemblPlants"/>
        </authorList>
    </citation>
    <scope>IDENTIFICATION</scope>
</reference>
<accession>A0A8R7VC07</accession>
<organism evidence="1 2">
    <name type="scientific">Triticum urartu</name>
    <name type="common">Red wild einkorn</name>
    <name type="synonym">Crithodium urartu</name>
    <dbReference type="NCBI Taxonomy" id="4572"/>
    <lineage>
        <taxon>Eukaryota</taxon>
        <taxon>Viridiplantae</taxon>
        <taxon>Streptophyta</taxon>
        <taxon>Embryophyta</taxon>
        <taxon>Tracheophyta</taxon>
        <taxon>Spermatophyta</taxon>
        <taxon>Magnoliopsida</taxon>
        <taxon>Liliopsida</taxon>
        <taxon>Poales</taxon>
        <taxon>Poaceae</taxon>
        <taxon>BOP clade</taxon>
        <taxon>Pooideae</taxon>
        <taxon>Triticodae</taxon>
        <taxon>Triticeae</taxon>
        <taxon>Triticinae</taxon>
        <taxon>Triticum</taxon>
    </lineage>
</organism>
<evidence type="ECO:0000313" key="1">
    <source>
        <dbReference type="EnsemblPlants" id="TuG1812S0000988500.01.T01.s_cds27158"/>
    </source>
</evidence>
<sequence length="213" mass="23643">MLPRPPSPGGIEPSSRLMERSRCCRDDRLASDAGTAPVKLLFVSESFFRLVSVSPRLDGMRPPSLLLPRTRAVMPVQRLMLSGSMPESELSLRSSVWSRRRWPRLAGMLPWNQLKLRLSVCNDVRFPMAARSVPASPREDRSRATTLPLLPPQVTPSQLQKLVLLFHELSGPELLPLVIPALKASKAAPSSSPWLLTLSLAAAITRAKRRDDK</sequence>